<dbReference type="Proteomes" id="UP000593562">
    <property type="component" value="Unassembled WGS sequence"/>
</dbReference>
<gene>
    <name evidence="2" type="ORF">HS088_TW22G00057</name>
</gene>
<dbReference type="InParanoid" id="A0A7J7BWV8"/>
<evidence type="ECO:0000256" key="1">
    <source>
        <dbReference type="SAM" id="MobiDB-lite"/>
    </source>
</evidence>
<dbReference type="EMBL" id="JAAARO010000022">
    <property type="protein sequence ID" value="KAF5726379.1"/>
    <property type="molecule type" value="Genomic_DNA"/>
</dbReference>
<reference evidence="2 3" key="1">
    <citation type="journal article" date="2020" name="Nat. Commun.">
        <title>Genome of Tripterygium wilfordii and identification of cytochrome P450 involved in triptolide biosynthesis.</title>
        <authorList>
            <person name="Tu L."/>
            <person name="Su P."/>
            <person name="Zhang Z."/>
            <person name="Gao L."/>
            <person name="Wang J."/>
            <person name="Hu T."/>
            <person name="Zhou J."/>
            <person name="Zhang Y."/>
            <person name="Zhao Y."/>
            <person name="Liu Y."/>
            <person name="Song Y."/>
            <person name="Tong Y."/>
            <person name="Lu Y."/>
            <person name="Yang J."/>
            <person name="Xu C."/>
            <person name="Jia M."/>
            <person name="Peters R.J."/>
            <person name="Huang L."/>
            <person name="Gao W."/>
        </authorList>
    </citation>
    <scope>NUCLEOTIDE SEQUENCE [LARGE SCALE GENOMIC DNA]</scope>
    <source>
        <strain evidence="3">cv. XIE 37</strain>
        <tissue evidence="2">Leaf</tissue>
    </source>
</reference>
<evidence type="ECO:0000313" key="3">
    <source>
        <dbReference type="Proteomes" id="UP000593562"/>
    </source>
</evidence>
<feature type="region of interest" description="Disordered" evidence="1">
    <location>
        <begin position="59"/>
        <end position="82"/>
    </location>
</feature>
<name>A0A7J7BWV8_TRIWF</name>
<keyword evidence="3" id="KW-1185">Reference proteome</keyword>
<proteinExistence type="predicted"/>
<dbReference type="AlphaFoldDB" id="A0A7J7BWV8"/>
<comment type="caution">
    <text evidence="2">The sequence shown here is derived from an EMBL/GenBank/DDBJ whole genome shotgun (WGS) entry which is preliminary data.</text>
</comment>
<sequence length="82" mass="9349">MRQAFRSEVVRALSIIDGPFPMHLDVRCEGMQQTFQPLLAWLRVNAYHNLKTLLDLEGSSSRTQNLNERPAKIPPDSTWGTP</sequence>
<protein>
    <submittedName>
        <fullName evidence="2">Uncharacterized protein</fullName>
    </submittedName>
</protein>
<accession>A0A7J7BWV8</accession>
<evidence type="ECO:0000313" key="2">
    <source>
        <dbReference type="EMBL" id="KAF5726379.1"/>
    </source>
</evidence>
<organism evidence="2 3">
    <name type="scientific">Tripterygium wilfordii</name>
    <name type="common">Thunder God vine</name>
    <dbReference type="NCBI Taxonomy" id="458696"/>
    <lineage>
        <taxon>Eukaryota</taxon>
        <taxon>Viridiplantae</taxon>
        <taxon>Streptophyta</taxon>
        <taxon>Embryophyta</taxon>
        <taxon>Tracheophyta</taxon>
        <taxon>Spermatophyta</taxon>
        <taxon>Magnoliopsida</taxon>
        <taxon>eudicotyledons</taxon>
        <taxon>Gunneridae</taxon>
        <taxon>Pentapetalae</taxon>
        <taxon>rosids</taxon>
        <taxon>fabids</taxon>
        <taxon>Celastrales</taxon>
        <taxon>Celastraceae</taxon>
        <taxon>Tripterygium</taxon>
    </lineage>
</organism>